<dbReference type="Proteomes" id="UP001148838">
    <property type="component" value="Unassembled WGS sequence"/>
</dbReference>
<gene>
    <name evidence="1" type="ORF">ANN_00359</name>
</gene>
<organism evidence="1 2">
    <name type="scientific">Periplaneta americana</name>
    <name type="common">American cockroach</name>
    <name type="synonym">Blatta americana</name>
    <dbReference type="NCBI Taxonomy" id="6978"/>
    <lineage>
        <taxon>Eukaryota</taxon>
        <taxon>Metazoa</taxon>
        <taxon>Ecdysozoa</taxon>
        <taxon>Arthropoda</taxon>
        <taxon>Hexapoda</taxon>
        <taxon>Insecta</taxon>
        <taxon>Pterygota</taxon>
        <taxon>Neoptera</taxon>
        <taxon>Polyneoptera</taxon>
        <taxon>Dictyoptera</taxon>
        <taxon>Blattodea</taxon>
        <taxon>Blattoidea</taxon>
        <taxon>Blattidae</taxon>
        <taxon>Blattinae</taxon>
        <taxon>Periplaneta</taxon>
    </lineage>
</organism>
<dbReference type="InterPro" id="IPR032072">
    <property type="entry name" value="DUF4807"/>
</dbReference>
<accession>A0ABQ8TTD7</accession>
<sequence length="317" mass="36521">MKVHVTVFVHGKVWDTFTVSKDEVVFTNNNYSNNDVSYSRELETTEANVYTSADARIKERNIGNGQNIVEKINKLDISSHLEGDCSILPKKSTELKWTHNLYINGYLLSLFIKTLLQSSVYRRYVIANFKECNKRRGLLLHPSGIVRVNIKLVHPRKNIIDFAWNERVERLAIERRELDNAMSWLSTLGGAFSALGEEFKHCAEIAGRISVQQFTIAMRLGDPNTVARCKLYLALSLVQRGYFKHARQIIEQQFTLARSAPVVDNRLVSMCLGIWAKLKYDLHKRRILRRGKKLHCYINLGFEHRPELEIQGCPTSE</sequence>
<dbReference type="PANTHER" id="PTHR36693:SF1">
    <property type="entry name" value="GH02722P"/>
    <property type="match status" value="1"/>
</dbReference>
<protein>
    <submittedName>
        <fullName evidence="1">Uncharacterized protein</fullName>
    </submittedName>
</protein>
<dbReference type="EMBL" id="JAJSOF020000003">
    <property type="protein sequence ID" value="KAJ4448967.1"/>
    <property type="molecule type" value="Genomic_DNA"/>
</dbReference>
<name>A0ABQ8TTD7_PERAM</name>
<evidence type="ECO:0000313" key="1">
    <source>
        <dbReference type="EMBL" id="KAJ4448967.1"/>
    </source>
</evidence>
<proteinExistence type="predicted"/>
<dbReference type="PANTHER" id="PTHR36693">
    <property type="entry name" value="GH02722P"/>
    <property type="match status" value="1"/>
</dbReference>
<comment type="caution">
    <text evidence="1">The sequence shown here is derived from an EMBL/GenBank/DDBJ whole genome shotgun (WGS) entry which is preliminary data.</text>
</comment>
<dbReference type="Pfam" id="PF16065">
    <property type="entry name" value="DUF4807"/>
    <property type="match status" value="1"/>
</dbReference>
<keyword evidence="2" id="KW-1185">Reference proteome</keyword>
<evidence type="ECO:0000313" key="2">
    <source>
        <dbReference type="Proteomes" id="UP001148838"/>
    </source>
</evidence>
<reference evidence="1 2" key="1">
    <citation type="journal article" date="2022" name="Allergy">
        <title>Genome assembly and annotation of Periplaneta americana reveal a comprehensive cockroach allergen profile.</title>
        <authorList>
            <person name="Wang L."/>
            <person name="Xiong Q."/>
            <person name="Saelim N."/>
            <person name="Wang L."/>
            <person name="Nong W."/>
            <person name="Wan A.T."/>
            <person name="Shi M."/>
            <person name="Liu X."/>
            <person name="Cao Q."/>
            <person name="Hui J.H.L."/>
            <person name="Sookrung N."/>
            <person name="Leung T.F."/>
            <person name="Tungtrongchitr A."/>
            <person name="Tsui S.K.W."/>
        </authorList>
    </citation>
    <scope>NUCLEOTIDE SEQUENCE [LARGE SCALE GENOMIC DNA]</scope>
    <source>
        <strain evidence="1">PWHHKU_190912</strain>
    </source>
</reference>